<reference evidence="2 3" key="1">
    <citation type="journal article" date="2014" name="BMC Genomics">
        <title>Comparative genome sequencing reveals chemotype-specific gene clusters in the toxigenic black mold Stachybotrys.</title>
        <authorList>
            <person name="Semeiks J."/>
            <person name="Borek D."/>
            <person name="Otwinowski Z."/>
            <person name="Grishin N.V."/>
        </authorList>
    </citation>
    <scope>NUCLEOTIDE SEQUENCE [LARGE SCALE GENOMIC DNA]</scope>
    <source>
        <strain evidence="3">CBS 109288 / IBT 7711</strain>
    </source>
</reference>
<keyword evidence="1" id="KW-0812">Transmembrane</keyword>
<evidence type="ECO:0000313" key="3">
    <source>
        <dbReference type="Proteomes" id="UP000028045"/>
    </source>
</evidence>
<keyword evidence="3" id="KW-1185">Reference proteome</keyword>
<dbReference type="Proteomes" id="UP000028045">
    <property type="component" value="Unassembled WGS sequence"/>
</dbReference>
<organism evidence="2 3">
    <name type="scientific">Stachybotrys chartarum (strain CBS 109288 / IBT 7711)</name>
    <name type="common">Toxic black mold</name>
    <name type="synonym">Stilbospora chartarum</name>
    <dbReference type="NCBI Taxonomy" id="1280523"/>
    <lineage>
        <taxon>Eukaryota</taxon>
        <taxon>Fungi</taxon>
        <taxon>Dikarya</taxon>
        <taxon>Ascomycota</taxon>
        <taxon>Pezizomycotina</taxon>
        <taxon>Sordariomycetes</taxon>
        <taxon>Hypocreomycetidae</taxon>
        <taxon>Hypocreales</taxon>
        <taxon>Stachybotryaceae</taxon>
        <taxon>Stachybotrys</taxon>
    </lineage>
</organism>
<feature type="transmembrane region" description="Helical" evidence="1">
    <location>
        <begin position="6"/>
        <end position="27"/>
    </location>
</feature>
<dbReference type="HOGENOM" id="CLU_3279782_0_0_1"/>
<keyword evidence="1" id="KW-0472">Membrane</keyword>
<gene>
    <name evidence="2" type="ORF">S7711_11400</name>
</gene>
<dbReference type="AlphaFoldDB" id="A0A084B8R9"/>
<keyword evidence="1" id="KW-1133">Transmembrane helix</keyword>
<evidence type="ECO:0000313" key="2">
    <source>
        <dbReference type="EMBL" id="KEY73948.1"/>
    </source>
</evidence>
<evidence type="ECO:0000256" key="1">
    <source>
        <dbReference type="SAM" id="Phobius"/>
    </source>
</evidence>
<protein>
    <submittedName>
        <fullName evidence="2">Uncharacterized protein</fullName>
    </submittedName>
</protein>
<dbReference type="EMBL" id="KL647691">
    <property type="protein sequence ID" value="KEY73948.1"/>
    <property type="molecule type" value="Genomic_DNA"/>
</dbReference>
<proteinExistence type="predicted"/>
<accession>A0A084B8R9</accession>
<sequence length="41" mass="4760">MPRSAWPAYVWISQLILSIVVLQAMLVQMPRSAWLASVWIF</sequence>
<name>A0A084B8R9_STACB</name>